<comment type="subcellular location">
    <subcellularLocation>
        <location evidence="1">Cell membrane</location>
        <topology evidence="1">Multi-pass membrane protein</topology>
    </subcellularLocation>
</comment>
<accession>A0A929WZN0</accession>
<evidence type="ECO:0000256" key="4">
    <source>
        <dbReference type="ARBA" id="ARBA00022989"/>
    </source>
</evidence>
<dbReference type="InterPro" id="IPR050833">
    <property type="entry name" value="Poly_Biosynth_Transport"/>
</dbReference>
<dbReference type="GO" id="GO:0005886">
    <property type="term" value="C:plasma membrane"/>
    <property type="evidence" value="ECO:0007669"/>
    <property type="project" value="UniProtKB-SubCell"/>
</dbReference>
<organism evidence="7 8">
    <name type="scientific">Alloprevotella tannerae</name>
    <dbReference type="NCBI Taxonomy" id="76122"/>
    <lineage>
        <taxon>Bacteria</taxon>
        <taxon>Pseudomonadati</taxon>
        <taxon>Bacteroidota</taxon>
        <taxon>Bacteroidia</taxon>
        <taxon>Bacteroidales</taxon>
        <taxon>Prevotellaceae</taxon>
        <taxon>Alloprevotella</taxon>
    </lineage>
</organism>
<dbReference type="PANTHER" id="PTHR30250">
    <property type="entry name" value="PST FAMILY PREDICTED COLANIC ACID TRANSPORTER"/>
    <property type="match status" value="1"/>
</dbReference>
<comment type="caution">
    <text evidence="7">The sequence shown here is derived from an EMBL/GenBank/DDBJ whole genome shotgun (WGS) entry which is preliminary data.</text>
</comment>
<keyword evidence="3 6" id="KW-0812">Transmembrane</keyword>
<feature type="transmembrane region" description="Helical" evidence="6">
    <location>
        <begin position="381"/>
        <end position="399"/>
    </location>
</feature>
<evidence type="ECO:0000313" key="8">
    <source>
        <dbReference type="Proteomes" id="UP000704068"/>
    </source>
</evidence>
<feature type="transmembrane region" description="Helical" evidence="6">
    <location>
        <begin position="196"/>
        <end position="214"/>
    </location>
</feature>
<feature type="transmembrane region" description="Helical" evidence="6">
    <location>
        <begin position="83"/>
        <end position="108"/>
    </location>
</feature>
<dbReference type="EMBL" id="JABZGR010000027">
    <property type="protein sequence ID" value="MBF0970887.1"/>
    <property type="molecule type" value="Genomic_DNA"/>
</dbReference>
<sequence length="501" mass="56924">MPNLKSLAKDTFIYGMSSIIGRFLNYLLVPLYTAKMAASTGAYGVITNVYAYTALLLVLLTFGMETTYFRFSTNEKDDPQRVYSTTLLMVGGVCLAFVALVLIFLQPISAWMQYPDHPEYVGTMFVCVAIDAFQCVPFAHLRRNHRPIKFAALKLLFIFLNILLNLAYFLLVPWLYAQDWGRPLVSSFYDGQLDLAWAFYINLFCTASVTFFFYKELTGFPWVFDKALAKRMWHYSWPILALGVAGILNQTADKIIFPFVTTHVGKEINVQLGIYGAAVKIAMIMTLITQAFRYAYEPFVFSKSHDRDSKETYAAAMKYFIIFTLLAFLVVVAYLPLFKHIIAPDYWGGLCVTPIVMVAGILLGVYFNLSLWYKLVDKTIYGMYFSFAGCAVLVAVNVLFIPRFGYMACAWGGVAGYGVATILSYFVGQKYYPIKYPLKSIAGYVLLTAFFFTLMQLEPAAWSAWLTMSINTVLILLYIAHVLYHDFPIKRLPIIGKYFKK</sequence>
<feature type="transmembrane region" description="Helical" evidence="6">
    <location>
        <begin position="12"/>
        <end position="29"/>
    </location>
</feature>
<evidence type="ECO:0000313" key="7">
    <source>
        <dbReference type="EMBL" id="MBF0970887.1"/>
    </source>
</evidence>
<keyword evidence="4 6" id="KW-1133">Transmembrane helix</keyword>
<feature type="transmembrane region" description="Helical" evidence="6">
    <location>
        <begin position="405"/>
        <end position="428"/>
    </location>
</feature>
<dbReference type="AlphaFoldDB" id="A0A929WZN0"/>
<feature type="transmembrane region" description="Helical" evidence="6">
    <location>
        <begin position="316"/>
        <end position="335"/>
    </location>
</feature>
<gene>
    <name evidence="7" type="ORF">HXK21_07600</name>
</gene>
<evidence type="ECO:0000256" key="6">
    <source>
        <dbReference type="SAM" id="Phobius"/>
    </source>
</evidence>
<protein>
    <submittedName>
        <fullName evidence="7">Lipopolysaccharide biosynthesis protein</fullName>
    </submittedName>
</protein>
<reference evidence="7" key="1">
    <citation type="submission" date="2020-04" db="EMBL/GenBank/DDBJ databases">
        <title>Deep metagenomics examines the oral microbiome during advanced dental caries in children, revealing novel taxa and co-occurrences with host molecules.</title>
        <authorList>
            <person name="Baker J.L."/>
            <person name="Morton J.T."/>
            <person name="Dinis M."/>
            <person name="Alvarez R."/>
            <person name="Tran N.C."/>
            <person name="Knight R."/>
            <person name="Edlund A."/>
        </authorList>
    </citation>
    <scope>NUCLEOTIDE SEQUENCE</scope>
    <source>
        <strain evidence="7">JCVI_34_bin.1</strain>
    </source>
</reference>
<feature type="transmembrane region" description="Helical" evidence="6">
    <location>
        <begin position="463"/>
        <end position="484"/>
    </location>
</feature>
<feature type="transmembrane region" description="Helical" evidence="6">
    <location>
        <begin position="272"/>
        <end position="296"/>
    </location>
</feature>
<name>A0A929WZN0_9BACT</name>
<proteinExistence type="predicted"/>
<feature type="transmembrane region" description="Helical" evidence="6">
    <location>
        <begin position="347"/>
        <end position="369"/>
    </location>
</feature>
<dbReference type="RefSeq" id="WP_303764525.1">
    <property type="nucleotide sequence ID" value="NZ_JABZGR010000027.1"/>
</dbReference>
<feature type="transmembrane region" description="Helical" evidence="6">
    <location>
        <begin position="440"/>
        <end position="457"/>
    </location>
</feature>
<keyword evidence="2" id="KW-1003">Cell membrane</keyword>
<feature type="transmembrane region" description="Helical" evidence="6">
    <location>
        <begin position="49"/>
        <end position="71"/>
    </location>
</feature>
<evidence type="ECO:0000256" key="3">
    <source>
        <dbReference type="ARBA" id="ARBA00022692"/>
    </source>
</evidence>
<dbReference type="Proteomes" id="UP000704068">
    <property type="component" value="Unassembled WGS sequence"/>
</dbReference>
<evidence type="ECO:0000256" key="2">
    <source>
        <dbReference type="ARBA" id="ARBA00022475"/>
    </source>
</evidence>
<dbReference type="PANTHER" id="PTHR30250:SF11">
    <property type="entry name" value="O-ANTIGEN TRANSPORTER-RELATED"/>
    <property type="match status" value="1"/>
</dbReference>
<evidence type="ECO:0000256" key="1">
    <source>
        <dbReference type="ARBA" id="ARBA00004651"/>
    </source>
</evidence>
<keyword evidence="5 6" id="KW-0472">Membrane</keyword>
<feature type="transmembrane region" description="Helical" evidence="6">
    <location>
        <begin position="235"/>
        <end position="252"/>
    </location>
</feature>
<feature type="transmembrane region" description="Helical" evidence="6">
    <location>
        <begin position="153"/>
        <end position="176"/>
    </location>
</feature>
<feature type="transmembrane region" description="Helical" evidence="6">
    <location>
        <begin position="120"/>
        <end position="141"/>
    </location>
</feature>
<evidence type="ECO:0000256" key="5">
    <source>
        <dbReference type="ARBA" id="ARBA00023136"/>
    </source>
</evidence>